<feature type="signal peptide" evidence="1">
    <location>
        <begin position="1"/>
        <end position="24"/>
    </location>
</feature>
<keyword evidence="3" id="KW-1185">Reference proteome</keyword>
<evidence type="ECO:0000313" key="2">
    <source>
        <dbReference type="EMBL" id="KIL98486.1"/>
    </source>
</evidence>
<sequence>MPGYRKAVAILMLAVTALYSEARAGDAPTYSISVVPQFDHRRIEAIWRPIIERLEPMTGFRFHLVMEPTIPAFEKALNAGAYDFAYMNPYHYVVAHRRQGYQAIVRDVENDLYGVVVVAKGTGLTNVAMLDGRKVAFPAPNAMGASLIPRAEFVRKFHIKISEVYVKSHDSAYLNVLLGQTDAAGGIRATFDQLKPEIRDGLTIIHETDRFPPHPLAAHPRVPAAAVLRVQKALLELGQDRQGVRLLADVPIKLVGPASDQEYETLRHLGLEAFYVDQ</sequence>
<comment type="caution">
    <text evidence="2">The sequence shown here is derived from an EMBL/GenBank/DDBJ whole genome shotgun (WGS) entry which is preliminary data.</text>
</comment>
<accession>A0A0C2V061</accession>
<organism evidence="2 3">
    <name type="scientific">Paramagnetospirillum magnetotacticum MS-1</name>
    <dbReference type="NCBI Taxonomy" id="272627"/>
    <lineage>
        <taxon>Bacteria</taxon>
        <taxon>Pseudomonadati</taxon>
        <taxon>Pseudomonadota</taxon>
        <taxon>Alphaproteobacteria</taxon>
        <taxon>Rhodospirillales</taxon>
        <taxon>Magnetospirillaceae</taxon>
        <taxon>Paramagnetospirillum</taxon>
    </lineage>
</organism>
<dbReference type="Gene3D" id="3.40.190.10">
    <property type="entry name" value="Periplasmic binding protein-like II"/>
    <property type="match status" value="2"/>
</dbReference>
<feature type="chain" id="PRO_5002157053" evidence="1">
    <location>
        <begin position="25"/>
        <end position="278"/>
    </location>
</feature>
<gene>
    <name evidence="2" type="ORF">CCC_03769</name>
</gene>
<dbReference type="PANTHER" id="PTHR35841">
    <property type="entry name" value="PHOSPHONATES-BINDING PERIPLASMIC PROTEIN"/>
    <property type="match status" value="1"/>
</dbReference>
<protein>
    <submittedName>
        <fullName evidence="2">Phosphonate ABC transporter phosphate-binding periplasmic component</fullName>
    </submittedName>
</protein>
<dbReference type="Proteomes" id="UP000031971">
    <property type="component" value="Unassembled WGS sequence"/>
</dbReference>
<keyword evidence="1" id="KW-0732">Signal</keyword>
<dbReference type="PANTHER" id="PTHR35841:SF1">
    <property type="entry name" value="PHOSPHONATES-BINDING PERIPLASMIC PROTEIN"/>
    <property type="match status" value="1"/>
</dbReference>
<name>A0A0C2V061_PARME</name>
<dbReference type="Pfam" id="PF12974">
    <property type="entry name" value="Phosphonate-bd"/>
    <property type="match status" value="1"/>
</dbReference>
<dbReference type="SUPFAM" id="SSF53850">
    <property type="entry name" value="Periplasmic binding protein-like II"/>
    <property type="match status" value="1"/>
</dbReference>
<dbReference type="STRING" id="272627.CCC_03769"/>
<dbReference type="OrthoDB" id="5343002at2"/>
<evidence type="ECO:0000313" key="3">
    <source>
        <dbReference type="Proteomes" id="UP000031971"/>
    </source>
</evidence>
<evidence type="ECO:0000256" key="1">
    <source>
        <dbReference type="SAM" id="SignalP"/>
    </source>
</evidence>
<dbReference type="AlphaFoldDB" id="A0A0C2V061"/>
<dbReference type="RefSeq" id="WP_041041665.1">
    <property type="nucleotide sequence ID" value="NZ_JXSL01000028.1"/>
</dbReference>
<proteinExistence type="predicted"/>
<dbReference type="EMBL" id="JXSL01000028">
    <property type="protein sequence ID" value="KIL98486.1"/>
    <property type="molecule type" value="Genomic_DNA"/>
</dbReference>
<reference evidence="2 3" key="1">
    <citation type="submission" date="2015-01" db="EMBL/GenBank/DDBJ databases">
        <title>Genome Sequence of Magnetospirillum magnetotacticum Strain MS-1.</title>
        <authorList>
            <person name="Marinov G.K."/>
            <person name="Smalley M.D."/>
            <person name="DeSalvo G."/>
        </authorList>
    </citation>
    <scope>NUCLEOTIDE SEQUENCE [LARGE SCALE GENOMIC DNA]</scope>
    <source>
        <strain evidence="2 3">MS-1</strain>
    </source>
</reference>